<protein>
    <recommendedName>
        <fullName evidence="3">Reverse transcriptase</fullName>
    </recommendedName>
</protein>
<dbReference type="AlphaFoldDB" id="A0ABD0TPE4"/>
<sequence>MRQLGLEVALSKSEALCFNRARHAPPPGSHLIVGGTPIFVRSDMKYLSLVLDSQWRFNAHFKKLIPRLTAAAGALSRLLPNLRGPSATCRRLYMGVVRSMALYGAPVWIDAMSTTNVTLLRRVQRVMAQRVACAYHTVSASAALVLAGTLPWDLDALVLAAVYQWWRDQRPQGHRPAPREIEAKRTEWEDQVLEVWRDRLARGQVSRRTVGAICPVLYEWVR</sequence>
<reference evidence="1 2" key="1">
    <citation type="submission" date="2024-06" db="EMBL/GenBank/DDBJ databases">
        <title>A chromosome-level genome assembly of beet webworm, Loxostege sticticalis.</title>
        <authorList>
            <person name="Zhang Y."/>
        </authorList>
    </citation>
    <scope>NUCLEOTIDE SEQUENCE [LARGE SCALE GENOMIC DNA]</scope>
    <source>
        <strain evidence="1">AQ028</strain>
        <tissue evidence="1">Male pupae</tissue>
    </source>
</reference>
<dbReference type="Proteomes" id="UP001549921">
    <property type="component" value="Unassembled WGS sequence"/>
</dbReference>
<dbReference type="EMBL" id="JBEDNZ010000002">
    <property type="protein sequence ID" value="KAL0851063.1"/>
    <property type="molecule type" value="Genomic_DNA"/>
</dbReference>
<organism evidence="1 2">
    <name type="scientific">Loxostege sticticalis</name>
    <name type="common">Beet webworm moth</name>
    <dbReference type="NCBI Taxonomy" id="481309"/>
    <lineage>
        <taxon>Eukaryota</taxon>
        <taxon>Metazoa</taxon>
        <taxon>Ecdysozoa</taxon>
        <taxon>Arthropoda</taxon>
        <taxon>Hexapoda</taxon>
        <taxon>Insecta</taxon>
        <taxon>Pterygota</taxon>
        <taxon>Neoptera</taxon>
        <taxon>Endopterygota</taxon>
        <taxon>Lepidoptera</taxon>
        <taxon>Glossata</taxon>
        <taxon>Ditrysia</taxon>
        <taxon>Pyraloidea</taxon>
        <taxon>Crambidae</taxon>
        <taxon>Pyraustinae</taxon>
        <taxon>Loxostege</taxon>
    </lineage>
</organism>
<evidence type="ECO:0000313" key="1">
    <source>
        <dbReference type="EMBL" id="KAL0851063.1"/>
    </source>
</evidence>
<evidence type="ECO:0008006" key="3">
    <source>
        <dbReference type="Google" id="ProtNLM"/>
    </source>
</evidence>
<evidence type="ECO:0000313" key="2">
    <source>
        <dbReference type="Proteomes" id="UP001549921"/>
    </source>
</evidence>
<accession>A0ABD0TPE4</accession>
<gene>
    <name evidence="1" type="ORF">ABMA28_006945</name>
</gene>
<comment type="caution">
    <text evidence="1">The sequence shown here is derived from an EMBL/GenBank/DDBJ whole genome shotgun (WGS) entry which is preliminary data.</text>
</comment>
<proteinExistence type="predicted"/>
<name>A0ABD0TPE4_LOXSC</name>